<organism evidence="1 2">
    <name type="scientific">Collybiopsis luxurians FD-317 M1</name>
    <dbReference type="NCBI Taxonomy" id="944289"/>
    <lineage>
        <taxon>Eukaryota</taxon>
        <taxon>Fungi</taxon>
        <taxon>Dikarya</taxon>
        <taxon>Basidiomycota</taxon>
        <taxon>Agaricomycotina</taxon>
        <taxon>Agaricomycetes</taxon>
        <taxon>Agaricomycetidae</taxon>
        <taxon>Agaricales</taxon>
        <taxon>Marasmiineae</taxon>
        <taxon>Omphalotaceae</taxon>
        <taxon>Collybiopsis</taxon>
        <taxon>Collybiopsis luxurians</taxon>
    </lineage>
</organism>
<dbReference type="HOGENOM" id="CLU_2688070_0_0_1"/>
<dbReference type="EMBL" id="KN834769">
    <property type="protein sequence ID" value="KIK61973.1"/>
    <property type="molecule type" value="Genomic_DNA"/>
</dbReference>
<sequence length="74" mass="8507">MHVHFISHLFFSTASRFFCKLYLNLPPPPTFSLSIVRLIFSTLLGFLSSWSLSFNHLAFAPVVQISNRSSHFTF</sequence>
<proteinExistence type="predicted"/>
<name>A0A0D0CZJ6_9AGAR</name>
<gene>
    <name evidence="1" type="ORF">GYMLUDRAFT_560638</name>
</gene>
<reference evidence="1 2" key="1">
    <citation type="submission" date="2014-04" db="EMBL/GenBank/DDBJ databases">
        <title>Evolutionary Origins and Diversification of the Mycorrhizal Mutualists.</title>
        <authorList>
            <consortium name="DOE Joint Genome Institute"/>
            <consortium name="Mycorrhizal Genomics Consortium"/>
            <person name="Kohler A."/>
            <person name="Kuo A."/>
            <person name="Nagy L.G."/>
            <person name="Floudas D."/>
            <person name="Copeland A."/>
            <person name="Barry K.W."/>
            <person name="Cichocki N."/>
            <person name="Veneault-Fourrey C."/>
            <person name="LaButti K."/>
            <person name="Lindquist E.A."/>
            <person name="Lipzen A."/>
            <person name="Lundell T."/>
            <person name="Morin E."/>
            <person name="Murat C."/>
            <person name="Riley R."/>
            <person name="Ohm R."/>
            <person name="Sun H."/>
            <person name="Tunlid A."/>
            <person name="Henrissat B."/>
            <person name="Grigoriev I.V."/>
            <person name="Hibbett D.S."/>
            <person name="Martin F."/>
        </authorList>
    </citation>
    <scope>NUCLEOTIDE SEQUENCE [LARGE SCALE GENOMIC DNA]</scope>
    <source>
        <strain evidence="1 2">FD-317 M1</strain>
    </source>
</reference>
<evidence type="ECO:0000313" key="2">
    <source>
        <dbReference type="Proteomes" id="UP000053593"/>
    </source>
</evidence>
<dbReference type="AlphaFoldDB" id="A0A0D0CZJ6"/>
<evidence type="ECO:0000313" key="1">
    <source>
        <dbReference type="EMBL" id="KIK61973.1"/>
    </source>
</evidence>
<dbReference type="Proteomes" id="UP000053593">
    <property type="component" value="Unassembled WGS sequence"/>
</dbReference>
<accession>A0A0D0CZJ6</accession>
<protein>
    <submittedName>
        <fullName evidence="1">Uncharacterized protein</fullName>
    </submittedName>
</protein>
<keyword evidence="2" id="KW-1185">Reference proteome</keyword>